<evidence type="ECO:0000313" key="1">
    <source>
        <dbReference type="EMBL" id="MBM0277357.1"/>
    </source>
</evidence>
<dbReference type="EMBL" id="JAEVHL010000098">
    <property type="protein sequence ID" value="MBM0277357.1"/>
    <property type="molecule type" value="Genomic_DNA"/>
</dbReference>
<protein>
    <submittedName>
        <fullName evidence="1">Uncharacterized protein</fullName>
    </submittedName>
</protein>
<keyword evidence="2" id="KW-1185">Reference proteome</keyword>
<gene>
    <name evidence="1" type="ORF">JM949_19160</name>
</gene>
<dbReference type="RefSeq" id="WP_203149789.1">
    <property type="nucleotide sequence ID" value="NZ_JAEVHL010000098.1"/>
</dbReference>
<dbReference type="Proteomes" id="UP000622245">
    <property type="component" value="Unassembled WGS sequence"/>
</dbReference>
<sequence>MHARQDYGDIMDGLRNGRIWVTTGDLIRSLDVTAKSQGETAEVGETITVSRRSRTDVEIEITFRPLGGVNANGDRPEVRRVDLIVGQITGPSANLDADTNPTTKVVARFGPRDWRRQGDSYVIRHTLRDVQADTYARVRGTSTDEAEPLADGLESPWDDLWFYSNPVFVHVR</sequence>
<evidence type="ECO:0000313" key="2">
    <source>
        <dbReference type="Proteomes" id="UP000622245"/>
    </source>
</evidence>
<organism evidence="1 2">
    <name type="scientific">Micromonospora tarensis</name>
    <dbReference type="NCBI Taxonomy" id="2806100"/>
    <lineage>
        <taxon>Bacteria</taxon>
        <taxon>Bacillati</taxon>
        <taxon>Actinomycetota</taxon>
        <taxon>Actinomycetes</taxon>
        <taxon>Micromonosporales</taxon>
        <taxon>Micromonosporaceae</taxon>
        <taxon>Micromonospora</taxon>
    </lineage>
</organism>
<proteinExistence type="predicted"/>
<comment type="caution">
    <text evidence="1">The sequence shown here is derived from an EMBL/GenBank/DDBJ whole genome shotgun (WGS) entry which is preliminary data.</text>
</comment>
<accession>A0ABS1YIV3</accession>
<reference evidence="1 2" key="1">
    <citation type="submission" date="2021-01" db="EMBL/GenBank/DDBJ databases">
        <title>Draft genome sequence of Micromonospora sp. strain STR1s_6.</title>
        <authorList>
            <person name="Karlyshev A."/>
            <person name="Jawad R."/>
        </authorList>
    </citation>
    <scope>NUCLEOTIDE SEQUENCE [LARGE SCALE GENOMIC DNA]</scope>
    <source>
        <strain evidence="1 2">STR1S-6</strain>
    </source>
</reference>
<name>A0ABS1YIV3_9ACTN</name>